<dbReference type="InterPro" id="IPR051093">
    <property type="entry name" value="Neuroligin/BSAL"/>
</dbReference>
<dbReference type="InterPro" id="IPR002018">
    <property type="entry name" value="CarbesteraseB"/>
</dbReference>
<feature type="domain" description="Carboxylesterase type B" evidence="5">
    <location>
        <begin position="39"/>
        <end position="597"/>
    </location>
</feature>
<comment type="similarity">
    <text evidence="1">Belongs to the type-B carboxylesterase/lipase family.</text>
</comment>
<feature type="transmembrane region" description="Helical" evidence="3">
    <location>
        <begin position="655"/>
        <end position="677"/>
    </location>
</feature>
<evidence type="ECO:0000313" key="6">
    <source>
        <dbReference type="EMBL" id="KAH9414166.1"/>
    </source>
</evidence>
<dbReference type="Pfam" id="PF00135">
    <property type="entry name" value="COesterase"/>
    <property type="match status" value="1"/>
</dbReference>
<evidence type="ECO:0000256" key="2">
    <source>
        <dbReference type="ARBA" id="ARBA00023180"/>
    </source>
</evidence>
<dbReference type="Proteomes" id="UP000887458">
    <property type="component" value="Unassembled WGS sequence"/>
</dbReference>
<reference evidence="6 7" key="1">
    <citation type="journal article" date="2018" name="J. Allergy Clin. Immunol.">
        <title>High-quality assembly of Dermatophagoides pteronyssinus genome and transcriptome reveals a wide range of novel allergens.</title>
        <authorList>
            <person name="Liu X.Y."/>
            <person name="Yang K.Y."/>
            <person name="Wang M.Q."/>
            <person name="Kwok J.S."/>
            <person name="Zeng X."/>
            <person name="Yang Z."/>
            <person name="Xiao X.J."/>
            <person name="Lau C.P."/>
            <person name="Li Y."/>
            <person name="Huang Z.M."/>
            <person name="Ba J.G."/>
            <person name="Yim A.K."/>
            <person name="Ouyang C.Y."/>
            <person name="Ngai S.M."/>
            <person name="Chan T.F."/>
            <person name="Leung E.L."/>
            <person name="Liu L."/>
            <person name="Liu Z.G."/>
            <person name="Tsui S.K."/>
        </authorList>
    </citation>
    <scope>NUCLEOTIDE SEQUENCE [LARGE SCALE GENOMIC DNA]</scope>
    <source>
        <strain evidence="6">Derp</strain>
    </source>
</reference>
<protein>
    <submittedName>
        <fullName evidence="6">Carboxylesterase 5A</fullName>
    </submittedName>
</protein>
<keyword evidence="3" id="KW-0812">Transmembrane</keyword>
<evidence type="ECO:0000259" key="5">
    <source>
        <dbReference type="Pfam" id="PF00135"/>
    </source>
</evidence>
<keyword evidence="3" id="KW-0472">Membrane</keyword>
<keyword evidence="2" id="KW-0325">Glycoprotein</keyword>
<organism evidence="6 7">
    <name type="scientific">Dermatophagoides pteronyssinus</name>
    <name type="common">European house dust mite</name>
    <dbReference type="NCBI Taxonomy" id="6956"/>
    <lineage>
        <taxon>Eukaryota</taxon>
        <taxon>Metazoa</taxon>
        <taxon>Ecdysozoa</taxon>
        <taxon>Arthropoda</taxon>
        <taxon>Chelicerata</taxon>
        <taxon>Arachnida</taxon>
        <taxon>Acari</taxon>
        <taxon>Acariformes</taxon>
        <taxon>Sarcoptiformes</taxon>
        <taxon>Astigmata</taxon>
        <taxon>Psoroptidia</taxon>
        <taxon>Analgoidea</taxon>
        <taxon>Pyroglyphidae</taxon>
        <taxon>Dermatophagoidinae</taxon>
        <taxon>Dermatophagoides</taxon>
    </lineage>
</organism>
<evidence type="ECO:0000256" key="1">
    <source>
        <dbReference type="ARBA" id="ARBA00005964"/>
    </source>
</evidence>
<sequence>MNLKIILSWTVVLFFVVNNVLGQIGIGGPYGGYFFDPNDPIVQTNFGPVRGEKFQPGQSFQNNRPYANGLSYVQFIGIPYGAPPVGENRFRPPHFPPIWTNTLDCTGRKRIMCPQVYQRFPNIAGIREDEDCLHLNIYIPVDNRPNTIPVLVYIHGGEFRFGGKDFYKPDLLLQAGNNAASHFIIVTINYRLGVLGFLSTDDFNCPGNNGIRDQALALQWIHENIAKFGGNPANVTIMGHDAGGASVSFHLLNQGVNQYFSNAISISGSVFSPWAIHDNPLAQARDFAHRFSCGYRQDQIVECLRYQDLRQLMAVNNERDWEQNRQPFWFRPVVDRNVSSSALLRDFPLNLYKNGQFNKKPYLVIVTGREGSLEYYLQSGRMPQGSTANLEQQISFLIRPYLRYYTNELIMADAFEYRYFNRTQRTLTIPQNVLNNNPSLIQNQYTLNNQINTGGYNPFSVQSSVNTNNVGYTQRELDQLFSEMLGDFLFVGPVDYAVRLHSAQAQAMMLVFDYVGQRSFGIIQNDVLQQVNIETYGATHFNDIFYLLPNEYDPSGLSNLELNVALQYCRFIGEFVLHGFSAQTRYVFYTAASPNYQILTRTGQLIPQNAHNQQGYRTTFVDFINNFIYKLQDSAVIFPPYFPQQEFKSYQQATWSLLGVLIFILIIAIILAIILIVRKRREHQEDKEQYRHDSSPTQVKVKQPIAICWKSCRNNMAILLFCLSNNPMQNRRKRVERIEKLNQRQLPSNEMIPGLSCSNDFFIRQIQV</sequence>
<feature type="chain" id="PRO_5045946629" evidence="4">
    <location>
        <begin position="23"/>
        <end position="768"/>
    </location>
</feature>
<proteinExistence type="inferred from homology"/>
<evidence type="ECO:0000256" key="3">
    <source>
        <dbReference type="SAM" id="Phobius"/>
    </source>
</evidence>
<dbReference type="SUPFAM" id="SSF53474">
    <property type="entry name" value="alpha/beta-Hydrolases"/>
    <property type="match status" value="1"/>
</dbReference>
<dbReference type="Gene3D" id="3.40.50.1820">
    <property type="entry name" value="alpha/beta hydrolase"/>
    <property type="match status" value="1"/>
</dbReference>
<keyword evidence="7" id="KW-1185">Reference proteome</keyword>
<dbReference type="PANTHER" id="PTHR43903">
    <property type="entry name" value="NEUROLIGIN"/>
    <property type="match status" value="1"/>
</dbReference>
<feature type="signal peptide" evidence="4">
    <location>
        <begin position="1"/>
        <end position="22"/>
    </location>
</feature>
<evidence type="ECO:0000313" key="7">
    <source>
        <dbReference type="Proteomes" id="UP000887458"/>
    </source>
</evidence>
<reference evidence="6 7" key="2">
    <citation type="journal article" date="2022" name="Mol. Biol. Evol.">
        <title>Comparative Genomics Reveals Insights into the Divergent Evolution of Astigmatic Mites and Household Pest Adaptations.</title>
        <authorList>
            <person name="Xiong Q."/>
            <person name="Wan A.T."/>
            <person name="Liu X."/>
            <person name="Fung C.S."/>
            <person name="Xiao X."/>
            <person name="Malainual N."/>
            <person name="Hou J."/>
            <person name="Wang L."/>
            <person name="Wang M."/>
            <person name="Yang K.Y."/>
            <person name="Cui Y."/>
            <person name="Leung E.L."/>
            <person name="Nong W."/>
            <person name="Shin S.K."/>
            <person name="Au S.W."/>
            <person name="Jeong K.Y."/>
            <person name="Chew F.T."/>
            <person name="Hui J.H."/>
            <person name="Leung T.F."/>
            <person name="Tungtrongchitr A."/>
            <person name="Zhong N."/>
            <person name="Liu Z."/>
            <person name="Tsui S.K."/>
        </authorList>
    </citation>
    <scope>NUCLEOTIDE SEQUENCE [LARGE SCALE GENOMIC DNA]</scope>
    <source>
        <strain evidence="6">Derp</strain>
    </source>
</reference>
<dbReference type="InterPro" id="IPR029058">
    <property type="entry name" value="AB_hydrolase_fold"/>
</dbReference>
<accession>A0ABQ8IV29</accession>
<keyword evidence="3" id="KW-1133">Transmembrane helix</keyword>
<comment type="caution">
    <text evidence="6">The sequence shown here is derived from an EMBL/GenBank/DDBJ whole genome shotgun (WGS) entry which is preliminary data.</text>
</comment>
<name>A0ABQ8IV29_DERPT</name>
<dbReference type="EMBL" id="NJHN03000112">
    <property type="protein sequence ID" value="KAH9414166.1"/>
    <property type="molecule type" value="Genomic_DNA"/>
</dbReference>
<keyword evidence="4" id="KW-0732">Signal</keyword>
<evidence type="ECO:0000256" key="4">
    <source>
        <dbReference type="SAM" id="SignalP"/>
    </source>
</evidence>
<gene>
    <name evidence="6" type="primary">CES5A_3</name>
    <name evidence="6" type="ORF">DERP_008361</name>
</gene>